<dbReference type="EMBL" id="JACIIZ010000010">
    <property type="protein sequence ID" value="MBB6253042.1"/>
    <property type="molecule type" value="Genomic_DNA"/>
</dbReference>
<protein>
    <submittedName>
        <fullName evidence="1">Uncharacterized protein</fullName>
    </submittedName>
</protein>
<name>A0A7X0AZK7_9PROT</name>
<keyword evidence="2" id="KW-1185">Reference proteome</keyword>
<dbReference type="Gene3D" id="3.30.460.10">
    <property type="entry name" value="Beta Polymerase, domain 2"/>
    <property type="match status" value="1"/>
</dbReference>
<dbReference type="SUPFAM" id="SSF81301">
    <property type="entry name" value="Nucleotidyltransferase"/>
    <property type="match status" value="1"/>
</dbReference>
<sequence>MQLPVIWTETLHRLHDKGVAAVIAGGCLRDLDNGRPIKDIDVMVTALPPPDDILRPNSRSCVETTVARLDQLLGVSGSPVVSVGGCEYVTGLSPEVLAVYDYSGAFGPDHPYPVQVIILDPAEMGDMRMVDRMDFGICRVAYTGGAVVKTPEYERDKTLQRFTLCREPRSAEDVDRARRRFDRLSEKYPGWIFVNPYA</sequence>
<dbReference type="RefSeq" id="WP_184803064.1">
    <property type="nucleotide sequence ID" value="NZ_JACIIZ010000010.1"/>
</dbReference>
<dbReference type="InterPro" id="IPR043519">
    <property type="entry name" value="NT_sf"/>
</dbReference>
<evidence type="ECO:0000313" key="1">
    <source>
        <dbReference type="EMBL" id="MBB6253042.1"/>
    </source>
</evidence>
<dbReference type="Proteomes" id="UP000539175">
    <property type="component" value="Unassembled WGS sequence"/>
</dbReference>
<organism evidence="1 2">
    <name type="scientific">Nitrospirillum iridis</name>
    <dbReference type="NCBI Taxonomy" id="765888"/>
    <lineage>
        <taxon>Bacteria</taxon>
        <taxon>Pseudomonadati</taxon>
        <taxon>Pseudomonadota</taxon>
        <taxon>Alphaproteobacteria</taxon>
        <taxon>Rhodospirillales</taxon>
        <taxon>Azospirillaceae</taxon>
        <taxon>Nitrospirillum</taxon>
    </lineage>
</organism>
<proteinExistence type="predicted"/>
<accession>A0A7X0AZK7</accession>
<evidence type="ECO:0000313" key="2">
    <source>
        <dbReference type="Proteomes" id="UP000539175"/>
    </source>
</evidence>
<reference evidence="1 2" key="1">
    <citation type="submission" date="2020-08" db="EMBL/GenBank/DDBJ databases">
        <title>Genomic Encyclopedia of Type Strains, Phase IV (KMG-IV): sequencing the most valuable type-strain genomes for metagenomic binning, comparative biology and taxonomic classification.</title>
        <authorList>
            <person name="Goeker M."/>
        </authorList>
    </citation>
    <scope>NUCLEOTIDE SEQUENCE [LARGE SCALE GENOMIC DNA]</scope>
    <source>
        <strain evidence="1 2">DSM 22198</strain>
    </source>
</reference>
<comment type="caution">
    <text evidence="1">The sequence shown here is derived from an EMBL/GenBank/DDBJ whole genome shotgun (WGS) entry which is preliminary data.</text>
</comment>
<gene>
    <name evidence="1" type="ORF">FHS74_003611</name>
</gene>
<dbReference type="AlphaFoldDB" id="A0A7X0AZK7"/>